<dbReference type="RefSeq" id="WP_380776763.1">
    <property type="nucleotide sequence ID" value="NZ_JBHUEO010000121.1"/>
</dbReference>
<keyword evidence="2" id="KW-1185">Reference proteome</keyword>
<gene>
    <name evidence="1" type="ORF">ACFSCZ_19710</name>
</gene>
<organism evidence="1 2">
    <name type="scientific">Siminovitchia sediminis</name>
    <dbReference type="NCBI Taxonomy" id="1274353"/>
    <lineage>
        <taxon>Bacteria</taxon>
        <taxon>Bacillati</taxon>
        <taxon>Bacillota</taxon>
        <taxon>Bacilli</taxon>
        <taxon>Bacillales</taxon>
        <taxon>Bacillaceae</taxon>
        <taxon>Siminovitchia</taxon>
    </lineage>
</organism>
<evidence type="ECO:0000313" key="1">
    <source>
        <dbReference type="EMBL" id="MFD1708895.1"/>
    </source>
</evidence>
<proteinExistence type="predicted"/>
<dbReference type="EMBL" id="JBHUEO010000121">
    <property type="protein sequence ID" value="MFD1708895.1"/>
    <property type="molecule type" value="Genomic_DNA"/>
</dbReference>
<evidence type="ECO:0000313" key="2">
    <source>
        <dbReference type="Proteomes" id="UP001597301"/>
    </source>
</evidence>
<dbReference type="Proteomes" id="UP001597301">
    <property type="component" value="Unassembled WGS sequence"/>
</dbReference>
<sequence>MSGNKISRFELLLSQFPFKDQRMNRNDTQSFIRFFYFLYENTNIHYLYFVKKETLIDYLKYHRSKQFEIISFTQVIQDINLFILYLKNKSGINKEIEIDLSLKNTKLWMNL</sequence>
<accession>A0ABW4KRL2</accession>
<comment type="caution">
    <text evidence="1">The sequence shown here is derived from an EMBL/GenBank/DDBJ whole genome shotgun (WGS) entry which is preliminary data.</text>
</comment>
<protein>
    <recommendedName>
        <fullName evidence="3">Core-binding (CB) domain-containing protein</fullName>
    </recommendedName>
</protein>
<name>A0ABW4KRL2_9BACI</name>
<evidence type="ECO:0008006" key="3">
    <source>
        <dbReference type="Google" id="ProtNLM"/>
    </source>
</evidence>
<reference evidence="2" key="1">
    <citation type="journal article" date="2019" name="Int. J. Syst. Evol. Microbiol.">
        <title>The Global Catalogue of Microorganisms (GCM) 10K type strain sequencing project: providing services to taxonomists for standard genome sequencing and annotation.</title>
        <authorList>
            <consortium name="The Broad Institute Genomics Platform"/>
            <consortium name="The Broad Institute Genome Sequencing Center for Infectious Disease"/>
            <person name="Wu L."/>
            <person name="Ma J."/>
        </authorList>
    </citation>
    <scope>NUCLEOTIDE SEQUENCE [LARGE SCALE GENOMIC DNA]</scope>
    <source>
        <strain evidence="2">CGMCC 1.12295</strain>
    </source>
</reference>